<evidence type="ECO:0000256" key="2">
    <source>
        <dbReference type="ARBA" id="ARBA00005675"/>
    </source>
</evidence>
<dbReference type="PRINTS" id="PR00119">
    <property type="entry name" value="CATATPASE"/>
</dbReference>
<evidence type="ECO:0000256" key="1">
    <source>
        <dbReference type="ARBA" id="ARBA00004651"/>
    </source>
</evidence>
<organism evidence="13 14">
    <name type="scientific">Hydrogenovibrio marinus</name>
    <dbReference type="NCBI Taxonomy" id="28885"/>
    <lineage>
        <taxon>Bacteria</taxon>
        <taxon>Pseudomonadati</taxon>
        <taxon>Pseudomonadota</taxon>
        <taxon>Gammaproteobacteria</taxon>
        <taxon>Thiotrichales</taxon>
        <taxon>Piscirickettsiaceae</taxon>
        <taxon>Hydrogenovibrio</taxon>
    </lineage>
</organism>
<dbReference type="FunFam" id="3.40.50.1000:FF:000028">
    <property type="entry name" value="Calcium-transporting P-type ATPase, putative"/>
    <property type="match status" value="1"/>
</dbReference>
<dbReference type="InterPro" id="IPR050510">
    <property type="entry name" value="Cation_transp_ATPase_P-type"/>
</dbReference>
<dbReference type="NCBIfam" id="TIGR01494">
    <property type="entry name" value="ATPase_P-type"/>
    <property type="match status" value="3"/>
</dbReference>
<dbReference type="InterPro" id="IPR059000">
    <property type="entry name" value="ATPase_P-type_domA"/>
</dbReference>
<dbReference type="InterPro" id="IPR044492">
    <property type="entry name" value="P_typ_ATPase_HD_dom"/>
</dbReference>
<evidence type="ECO:0000256" key="4">
    <source>
        <dbReference type="ARBA" id="ARBA00022692"/>
    </source>
</evidence>
<evidence type="ECO:0000259" key="12">
    <source>
        <dbReference type="SMART" id="SM00831"/>
    </source>
</evidence>
<keyword evidence="9 11" id="KW-1133">Transmembrane helix</keyword>
<dbReference type="InterPro" id="IPR023299">
    <property type="entry name" value="ATPase_P-typ_cyto_dom_N"/>
</dbReference>
<feature type="transmembrane region" description="Helical" evidence="11">
    <location>
        <begin position="274"/>
        <end position="296"/>
    </location>
</feature>
<dbReference type="PANTHER" id="PTHR43294">
    <property type="entry name" value="SODIUM/POTASSIUM-TRANSPORTING ATPASE SUBUNIT ALPHA"/>
    <property type="match status" value="1"/>
</dbReference>
<dbReference type="InterPro" id="IPR023214">
    <property type="entry name" value="HAD_sf"/>
</dbReference>
<name>A0A067A1V1_HYDMR</name>
<dbReference type="Gene3D" id="3.40.1110.10">
    <property type="entry name" value="Calcium-transporting ATPase, cytoplasmic domain N"/>
    <property type="match status" value="1"/>
</dbReference>
<comment type="subcellular location">
    <subcellularLocation>
        <location evidence="1">Cell membrane</location>
        <topology evidence="1">Multi-pass membrane protein</topology>
    </subcellularLocation>
</comment>
<dbReference type="GO" id="GO:0140352">
    <property type="term" value="P:export from cell"/>
    <property type="evidence" value="ECO:0007669"/>
    <property type="project" value="UniProtKB-ARBA"/>
</dbReference>
<dbReference type="SFLD" id="SFLDF00027">
    <property type="entry name" value="p-type_atpase"/>
    <property type="match status" value="1"/>
</dbReference>
<dbReference type="GO" id="GO:0019829">
    <property type="term" value="F:ATPase-coupled monoatomic cation transmembrane transporter activity"/>
    <property type="evidence" value="ECO:0007669"/>
    <property type="project" value="UniProtKB-ARBA"/>
</dbReference>
<dbReference type="GO" id="GO:0046872">
    <property type="term" value="F:metal ion binding"/>
    <property type="evidence" value="ECO:0007669"/>
    <property type="project" value="UniProtKB-KW"/>
</dbReference>
<evidence type="ECO:0000313" key="14">
    <source>
        <dbReference type="Proteomes" id="UP000027341"/>
    </source>
</evidence>
<keyword evidence="4 11" id="KW-0812">Transmembrane</keyword>
<proteinExistence type="inferred from homology"/>
<dbReference type="SMART" id="SM00831">
    <property type="entry name" value="Cation_ATPase_N"/>
    <property type="match status" value="1"/>
</dbReference>
<accession>A0A067A1V1</accession>
<keyword evidence="3" id="KW-1003">Cell membrane</keyword>
<dbReference type="SUPFAM" id="SSF81660">
    <property type="entry name" value="Metal cation-transporting ATPase, ATP-binding domain N"/>
    <property type="match status" value="1"/>
</dbReference>
<dbReference type="PROSITE" id="PS00154">
    <property type="entry name" value="ATPASE_E1_E2"/>
    <property type="match status" value="1"/>
</dbReference>
<dbReference type="Pfam" id="PF00690">
    <property type="entry name" value="Cation_ATPase_N"/>
    <property type="match status" value="1"/>
</dbReference>
<evidence type="ECO:0000256" key="9">
    <source>
        <dbReference type="ARBA" id="ARBA00022989"/>
    </source>
</evidence>
<feature type="transmembrane region" description="Helical" evidence="11">
    <location>
        <begin position="772"/>
        <end position="791"/>
    </location>
</feature>
<dbReference type="InterPro" id="IPR001757">
    <property type="entry name" value="P_typ_ATPase"/>
</dbReference>
<dbReference type="GO" id="GO:0046873">
    <property type="term" value="F:metal ion transmembrane transporter activity"/>
    <property type="evidence" value="ECO:0007669"/>
    <property type="project" value="UniProtKB-ARBA"/>
</dbReference>
<keyword evidence="7" id="KW-0067">ATP-binding</keyword>
<dbReference type="SUPFAM" id="SSF81665">
    <property type="entry name" value="Calcium ATPase, transmembrane domain M"/>
    <property type="match status" value="1"/>
</dbReference>
<dbReference type="SFLD" id="SFLDS00003">
    <property type="entry name" value="Haloacid_Dehalogenase"/>
    <property type="match status" value="1"/>
</dbReference>
<evidence type="ECO:0000256" key="3">
    <source>
        <dbReference type="ARBA" id="ARBA00022475"/>
    </source>
</evidence>
<dbReference type="GO" id="GO:0098662">
    <property type="term" value="P:inorganic cation transmembrane transport"/>
    <property type="evidence" value="ECO:0007669"/>
    <property type="project" value="UniProtKB-ARBA"/>
</dbReference>
<dbReference type="Gene3D" id="1.20.1110.10">
    <property type="entry name" value="Calcium-transporting ATPase, transmembrane domain"/>
    <property type="match status" value="1"/>
</dbReference>
<evidence type="ECO:0000256" key="5">
    <source>
        <dbReference type="ARBA" id="ARBA00022723"/>
    </source>
</evidence>
<dbReference type="AlphaFoldDB" id="A0A067A1V1"/>
<dbReference type="Gene3D" id="3.40.50.1000">
    <property type="entry name" value="HAD superfamily/HAD-like"/>
    <property type="match status" value="1"/>
</dbReference>
<keyword evidence="10 11" id="KW-0472">Membrane</keyword>
<dbReference type="GO" id="GO:0005524">
    <property type="term" value="F:ATP binding"/>
    <property type="evidence" value="ECO:0007669"/>
    <property type="project" value="UniProtKB-KW"/>
</dbReference>
<protein>
    <submittedName>
        <fullName evidence="13">ATPase</fullName>
    </submittedName>
</protein>
<dbReference type="Pfam" id="PF13246">
    <property type="entry name" value="Cation_ATPase"/>
    <property type="match status" value="1"/>
</dbReference>
<evidence type="ECO:0000256" key="7">
    <source>
        <dbReference type="ARBA" id="ARBA00022840"/>
    </source>
</evidence>
<dbReference type="Pfam" id="PF00122">
    <property type="entry name" value="E1-E2_ATPase"/>
    <property type="match status" value="1"/>
</dbReference>
<feature type="transmembrane region" description="Helical" evidence="11">
    <location>
        <begin position="244"/>
        <end position="268"/>
    </location>
</feature>
<dbReference type="RefSeq" id="WP_029912300.1">
    <property type="nucleotide sequence ID" value="NZ_AP020335.1"/>
</dbReference>
<reference evidence="13 14" key="1">
    <citation type="submission" date="2014-04" db="EMBL/GenBank/DDBJ databases">
        <title>Draft genome sequence of Hydrogenovibrio marinus MH-110, a model organism for aerobic H2 metabolism.</title>
        <authorList>
            <person name="Cha H.J."/>
            <person name="Jo B.H."/>
            <person name="Hwang B.H."/>
        </authorList>
    </citation>
    <scope>NUCLEOTIDE SEQUENCE [LARGE SCALE GENOMIC DNA]</scope>
    <source>
        <strain evidence="13 14">MH-110</strain>
    </source>
</reference>
<dbReference type="SUPFAM" id="SSF56784">
    <property type="entry name" value="HAD-like"/>
    <property type="match status" value="1"/>
</dbReference>
<dbReference type="InterPro" id="IPR004014">
    <property type="entry name" value="ATPase_P-typ_cation-transptr_N"/>
</dbReference>
<evidence type="ECO:0000256" key="11">
    <source>
        <dbReference type="SAM" id="Phobius"/>
    </source>
</evidence>
<evidence type="ECO:0000256" key="8">
    <source>
        <dbReference type="ARBA" id="ARBA00022967"/>
    </source>
</evidence>
<feature type="transmembrane region" description="Helical" evidence="11">
    <location>
        <begin position="869"/>
        <end position="891"/>
    </location>
</feature>
<dbReference type="InterPro" id="IPR023298">
    <property type="entry name" value="ATPase_P-typ_TM_dom_sf"/>
</dbReference>
<sequence>MKWGHQTAESVINALKSTVETGLAEQLVTERQQKFGTNEIRQSQSTSAIKILLSQFRNPLLIILAIGALLSIYTGHHLDAMVIGVIILINATITFTQEYNAQKSIDALRQMSSPICTAKRQGQWQTLPAKELVPGDIIKLKTGDITPADCRLIETHRLEVDESALTGESDSVAKHIQPISDQNIPLADQLNQLFMSTSITQGNGIAIVTETGMQTEVGKIASLMQATENQLTPLQKRIGSLSKLLIWIALMIVTVIISIGLMKGLAFINLIDSGISLAVAAIPEGLLTVVTIVLTLGAKQLVSESALIKQLASVETLGSTTVICSDKTGTLTQNKMQVVEIWAAGMEYQLEGIGYEPVGHFKTSQMEIVSPHHPSHFYLKQMLTYSALCSETELIHRDGKHSFQGLPTEGAILVAAAKADLHKQELHQNYQPIASFPFDPKRKMMSVIVKDHEGHYLLIAKGAPDILLKHSEAIDYQNSRLDPLSDAEMIERVLENFGSKSLRTLAVAYRYLEPSELDLPHDQLESSLIFTGIHGIIDPPRPEAIAAIQECHSAGIRVIMITGDHAITAKAIAKQINLSTPNHPLEIITGAEMDTLSDDDLERHVATVNVFARVTPEHKLRIVKALQAQNHVVAMTGDGVNDAPALRKADIGIAMGLVGTDVAKESADLILLDDNFATLVKAVREGRRIYDNIRKFIRQDLTTNVGEVSAILFAFVLMSGEPLLTLAPLMILWVNLISDGLPSLALGVDNAERDLMQRRPRTRTESFFSDQLGPRIILRGLAMGGVTYWMFTLALSQGQSLEYAQTLAFITLIFGQLFHVFDARTFSTLYRRNPLSNSILLLAVFGSGSLSLIMVYFPIGHTILGTVPLAFSDLALAFAISSTPTLVLSAFKELFKLKWI</sequence>
<dbReference type="FunFam" id="2.70.150.10:FF:000016">
    <property type="entry name" value="Calcium-transporting P-type ATPase putative"/>
    <property type="match status" value="1"/>
</dbReference>
<keyword evidence="6" id="KW-0547">Nucleotide-binding</keyword>
<dbReference type="FunFam" id="3.40.50.1000:FF:000001">
    <property type="entry name" value="Phospholipid-transporting ATPase IC"/>
    <property type="match status" value="1"/>
</dbReference>
<dbReference type="GO" id="GO:0016887">
    <property type="term" value="F:ATP hydrolysis activity"/>
    <property type="evidence" value="ECO:0007669"/>
    <property type="project" value="InterPro"/>
</dbReference>
<feature type="transmembrane region" description="Helical" evidence="11">
    <location>
        <begin position="56"/>
        <end position="74"/>
    </location>
</feature>
<dbReference type="EMBL" id="JMIU01000001">
    <property type="protein sequence ID" value="KDN96340.1"/>
    <property type="molecule type" value="Genomic_DNA"/>
</dbReference>
<comment type="caution">
    <text evidence="13">The sequence shown here is derived from an EMBL/GenBank/DDBJ whole genome shotgun (WGS) entry which is preliminary data.</text>
</comment>
<dbReference type="InterPro" id="IPR008250">
    <property type="entry name" value="ATPase_P-typ_transduc_dom_A_sf"/>
</dbReference>
<dbReference type="Gene3D" id="2.70.150.10">
    <property type="entry name" value="Calcium-transporting ATPase, cytoplasmic transduction domain A"/>
    <property type="match status" value="1"/>
</dbReference>
<feature type="domain" description="Cation-transporting P-type ATPase N-terminal" evidence="12">
    <location>
        <begin position="2"/>
        <end position="76"/>
    </location>
</feature>
<dbReference type="Pfam" id="PF00689">
    <property type="entry name" value="Cation_ATPase_C"/>
    <property type="match status" value="1"/>
</dbReference>
<dbReference type="STRING" id="28885.EI16_08685"/>
<dbReference type="InterPro" id="IPR036412">
    <property type="entry name" value="HAD-like_sf"/>
</dbReference>
<keyword evidence="8" id="KW-1278">Translocase</keyword>
<feature type="transmembrane region" description="Helical" evidence="11">
    <location>
        <begin position="835"/>
        <end position="857"/>
    </location>
</feature>
<feature type="transmembrane region" description="Helical" evidence="11">
    <location>
        <begin position="80"/>
        <end position="101"/>
    </location>
</feature>
<dbReference type="Proteomes" id="UP000027341">
    <property type="component" value="Unassembled WGS sequence"/>
</dbReference>
<comment type="similarity">
    <text evidence="2">Belongs to the cation transport ATPase (P-type) (TC 3.A.3) family. Type IIA subfamily.</text>
</comment>
<dbReference type="InterPro" id="IPR018303">
    <property type="entry name" value="ATPase_P-typ_P_site"/>
</dbReference>
<keyword evidence="5" id="KW-0479">Metal-binding</keyword>
<dbReference type="SFLD" id="SFLDG00002">
    <property type="entry name" value="C1.7:_P-type_atpase_like"/>
    <property type="match status" value="1"/>
</dbReference>
<evidence type="ECO:0000313" key="13">
    <source>
        <dbReference type="EMBL" id="KDN96340.1"/>
    </source>
</evidence>
<dbReference type="InterPro" id="IPR006068">
    <property type="entry name" value="ATPase_P-typ_cation-transptr_C"/>
</dbReference>
<dbReference type="PRINTS" id="PR00120">
    <property type="entry name" value="HATPASE"/>
</dbReference>
<evidence type="ECO:0000256" key="6">
    <source>
        <dbReference type="ARBA" id="ARBA00022741"/>
    </source>
</evidence>
<dbReference type="PANTHER" id="PTHR43294:SF21">
    <property type="entry name" value="CATION TRANSPORTING ATPASE"/>
    <property type="match status" value="1"/>
</dbReference>
<dbReference type="GO" id="GO:0005886">
    <property type="term" value="C:plasma membrane"/>
    <property type="evidence" value="ECO:0007669"/>
    <property type="project" value="UniProtKB-SubCell"/>
</dbReference>
<evidence type="ECO:0000256" key="10">
    <source>
        <dbReference type="ARBA" id="ARBA00023136"/>
    </source>
</evidence>
<dbReference type="SUPFAM" id="SSF81653">
    <property type="entry name" value="Calcium ATPase, transduction domain A"/>
    <property type="match status" value="1"/>
</dbReference>
<keyword evidence="14" id="KW-1185">Reference proteome</keyword>
<gene>
    <name evidence="13" type="ORF">EI16_08685</name>
</gene>
<dbReference type="GO" id="GO:0015662">
    <property type="term" value="F:P-type ion transporter activity"/>
    <property type="evidence" value="ECO:0007669"/>
    <property type="project" value="UniProtKB-ARBA"/>
</dbReference>